<dbReference type="AlphaFoldDB" id="A0A316YXB8"/>
<name>A0A316YXB8_9BASI</name>
<protein>
    <submittedName>
        <fullName evidence="1">Uncharacterized protein</fullName>
    </submittedName>
</protein>
<gene>
    <name evidence="1" type="ORF">FA10DRAFT_20587</name>
</gene>
<dbReference type="EMBL" id="KZ819634">
    <property type="protein sequence ID" value="PWN93394.1"/>
    <property type="molecule type" value="Genomic_DNA"/>
</dbReference>
<dbReference type="GeneID" id="37040377"/>
<reference evidence="1" key="1">
    <citation type="journal article" date="2018" name="Mol. Biol. Evol.">
        <title>Broad Genomic Sampling Reveals a Smut Pathogenic Ancestry of the Fungal Clade Ustilaginomycotina.</title>
        <authorList>
            <person name="Kijpornyongpan T."/>
            <person name="Mondo S.J."/>
            <person name="Barry K."/>
            <person name="Sandor L."/>
            <person name="Lee J."/>
            <person name="Lipzen A."/>
            <person name="Pangilinan J."/>
            <person name="LaButti K."/>
            <person name="Hainaut M."/>
            <person name="Henrissat B."/>
            <person name="Grigoriev I.V."/>
            <person name="Spatafora J.W."/>
            <person name="Aime M.C."/>
        </authorList>
    </citation>
    <scope>NUCLEOTIDE SEQUENCE [LARGE SCALE GENOMIC DNA]</scope>
    <source>
        <strain evidence="1">MCA 4198</strain>
    </source>
</reference>
<keyword evidence="2" id="KW-1185">Reference proteome</keyword>
<dbReference type="RefSeq" id="XP_025380592.1">
    <property type="nucleotide sequence ID" value="XM_025518461.1"/>
</dbReference>
<evidence type="ECO:0000313" key="1">
    <source>
        <dbReference type="EMBL" id="PWN93394.1"/>
    </source>
</evidence>
<sequence>MNVFFSLGVVPRPPGLGCAPPICLARHSGVSSAMTRNLCRGKKPIGKLARCHTQVTESILLWERYRRIEPFFSATTLRVRGPQIVHLSGRPCLSRVTPSPDEGPLEVGPNATPKASFCLRHLLIRSRVLSH</sequence>
<accession>A0A316YXB8</accession>
<organism evidence="1 2">
    <name type="scientific">Acaromyces ingoldii</name>
    <dbReference type="NCBI Taxonomy" id="215250"/>
    <lineage>
        <taxon>Eukaryota</taxon>
        <taxon>Fungi</taxon>
        <taxon>Dikarya</taxon>
        <taxon>Basidiomycota</taxon>
        <taxon>Ustilaginomycotina</taxon>
        <taxon>Exobasidiomycetes</taxon>
        <taxon>Exobasidiales</taxon>
        <taxon>Cryptobasidiaceae</taxon>
        <taxon>Acaromyces</taxon>
    </lineage>
</organism>
<evidence type="ECO:0000313" key="2">
    <source>
        <dbReference type="Proteomes" id="UP000245768"/>
    </source>
</evidence>
<dbReference type="Proteomes" id="UP000245768">
    <property type="component" value="Unassembled WGS sequence"/>
</dbReference>
<dbReference type="InParanoid" id="A0A316YXB8"/>
<proteinExistence type="predicted"/>